<keyword evidence="3" id="KW-0805">Transcription regulation</keyword>
<dbReference type="GO" id="GO:0005669">
    <property type="term" value="C:transcription factor TFIID complex"/>
    <property type="evidence" value="ECO:0007669"/>
    <property type="project" value="TreeGrafter"/>
</dbReference>
<evidence type="ECO:0000256" key="3">
    <source>
        <dbReference type="ARBA" id="ARBA00023015"/>
    </source>
</evidence>
<dbReference type="AlphaFoldDB" id="A0A5C3QAI5"/>
<keyword evidence="7" id="KW-0648">Protein biosynthesis</keyword>
<reference evidence="7 8" key="1">
    <citation type="journal article" date="2019" name="Nat. Ecol. Evol.">
        <title>Megaphylogeny resolves global patterns of mushroom evolution.</title>
        <authorList>
            <person name="Varga T."/>
            <person name="Krizsan K."/>
            <person name="Foldi C."/>
            <person name="Dima B."/>
            <person name="Sanchez-Garcia M."/>
            <person name="Sanchez-Ramirez S."/>
            <person name="Szollosi G.J."/>
            <person name="Szarkandi J.G."/>
            <person name="Papp V."/>
            <person name="Albert L."/>
            <person name="Andreopoulos W."/>
            <person name="Angelini C."/>
            <person name="Antonin V."/>
            <person name="Barry K.W."/>
            <person name="Bougher N.L."/>
            <person name="Buchanan P."/>
            <person name="Buyck B."/>
            <person name="Bense V."/>
            <person name="Catcheside P."/>
            <person name="Chovatia M."/>
            <person name="Cooper J."/>
            <person name="Damon W."/>
            <person name="Desjardin D."/>
            <person name="Finy P."/>
            <person name="Geml J."/>
            <person name="Haridas S."/>
            <person name="Hughes K."/>
            <person name="Justo A."/>
            <person name="Karasinski D."/>
            <person name="Kautmanova I."/>
            <person name="Kiss B."/>
            <person name="Kocsube S."/>
            <person name="Kotiranta H."/>
            <person name="LaButti K.M."/>
            <person name="Lechner B.E."/>
            <person name="Liimatainen K."/>
            <person name="Lipzen A."/>
            <person name="Lukacs Z."/>
            <person name="Mihaltcheva S."/>
            <person name="Morgado L.N."/>
            <person name="Niskanen T."/>
            <person name="Noordeloos M.E."/>
            <person name="Ohm R.A."/>
            <person name="Ortiz-Santana B."/>
            <person name="Ovrebo C."/>
            <person name="Racz N."/>
            <person name="Riley R."/>
            <person name="Savchenko A."/>
            <person name="Shiryaev A."/>
            <person name="Soop K."/>
            <person name="Spirin V."/>
            <person name="Szebenyi C."/>
            <person name="Tomsovsky M."/>
            <person name="Tulloss R.E."/>
            <person name="Uehling J."/>
            <person name="Grigoriev I.V."/>
            <person name="Vagvolgyi C."/>
            <person name="Papp T."/>
            <person name="Martin F.M."/>
            <person name="Miettinen O."/>
            <person name="Hibbett D.S."/>
            <person name="Nagy L.G."/>
        </authorList>
    </citation>
    <scope>NUCLEOTIDE SEQUENCE [LARGE SCALE GENOMIC DNA]</scope>
    <source>
        <strain evidence="7 8">CBS 309.79</strain>
    </source>
</reference>
<accession>A0A5C3QAI5</accession>
<dbReference type="SUPFAM" id="SSF47113">
    <property type="entry name" value="Histone-fold"/>
    <property type="match status" value="1"/>
</dbReference>
<dbReference type="PANTHER" id="PTHR48068:SF4">
    <property type="entry name" value="TATA-BOX BINDING PROTEIN ASSOCIATED FACTOR 9"/>
    <property type="match status" value="1"/>
</dbReference>
<keyword evidence="7" id="KW-0396">Initiation factor</keyword>
<dbReference type="InterPro" id="IPR003162">
    <property type="entry name" value="TFIID-31"/>
</dbReference>
<dbReference type="GO" id="GO:0000124">
    <property type="term" value="C:SAGA complex"/>
    <property type="evidence" value="ECO:0007669"/>
    <property type="project" value="TreeGrafter"/>
</dbReference>
<keyword evidence="5" id="KW-0539">Nucleus</keyword>
<evidence type="ECO:0000313" key="7">
    <source>
        <dbReference type="EMBL" id="TFK99075.1"/>
    </source>
</evidence>
<evidence type="ECO:0000313" key="8">
    <source>
        <dbReference type="Proteomes" id="UP000305067"/>
    </source>
</evidence>
<dbReference type="EMBL" id="ML178835">
    <property type="protein sequence ID" value="TFK99075.1"/>
    <property type="molecule type" value="Genomic_DNA"/>
</dbReference>
<comment type="subcellular location">
    <subcellularLocation>
        <location evidence="1">Nucleus</location>
    </subcellularLocation>
</comment>
<dbReference type="GO" id="GO:0003743">
    <property type="term" value="F:translation initiation factor activity"/>
    <property type="evidence" value="ECO:0007669"/>
    <property type="project" value="UniProtKB-KW"/>
</dbReference>
<dbReference type="GO" id="GO:0016251">
    <property type="term" value="F:RNA polymerase II general transcription initiation factor activity"/>
    <property type="evidence" value="ECO:0007669"/>
    <property type="project" value="TreeGrafter"/>
</dbReference>
<protein>
    <submittedName>
        <fullName evidence="7">Transcription initiation factor IID, 31kD subunit-domain-containing protein</fullName>
    </submittedName>
</protein>
<comment type="similarity">
    <text evidence="2">Belongs to the TAF9 family.</text>
</comment>
<feature type="compositionally biased region" description="Acidic residues" evidence="6">
    <location>
        <begin position="211"/>
        <end position="233"/>
    </location>
</feature>
<dbReference type="Gene3D" id="1.10.20.10">
    <property type="entry name" value="Histone, subunit A"/>
    <property type="match status" value="1"/>
</dbReference>
<evidence type="ECO:0000256" key="2">
    <source>
        <dbReference type="ARBA" id="ARBA00007646"/>
    </source>
</evidence>
<keyword evidence="4" id="KW-0804">Transcription</keyword>
<evidence type="ECO:0000256" key="1">
    <source>
        <dbReference type="ARBA" id="ARBA00004123"/>
    </source>
</evidence>
<dbReference type="GO" id="GO:0003713">
    <property type="term" value="F:transcription coactivator activity"/>
    <property type="evidence" value="ECO:0007669"/>
    <property type="project" value="TreeGrafter"/>
</dbReference>
<organism evidence="7 8">
    <name type="scientific">Pterulicium gracile</name>
    <dbReference type="NCBI Taxonomy" id="1884261"/>
    <lineage>
        <taxon>Eukaryota</taxon>
        <taxon>Fungi</taxon>
        <taxon>Dikarya</taxon>
        <taxon>Basidiomycota</taxon>
        <taxon>Agaricomycotina</taxon>
        <taxon>Agaricomycetes</taxon>
        <taxon>Agaricomycetidae</taxon>
        <taxon>Agaricales</taxon>
        <taxon>Pleurotineae</taxon>
        <taxon>Pterulaceae</taxon>
        <taxon>Pterulicium</taxon>
    </lineage>
</organism>
<dbReference type="OrthoDB" id="341924at2759"/>
<feature type="compositionally biased region" description="Acidic residues" evidence="6">
    <location>
        <begin position="152"/>
        <end position="174"/>
    </location>
</feature>
<dbReference type="STRING" id="1884261.A0A5C3QAI5"/>
<gene>
    <name evidence="7" type="ORF">BDV98DRAFT_532968</name>
</gene>
<name>A0A5C3QAI5_9AGAR</name>
<sequence length="257" mass="27664">MSRPTADSLPPSARSIALLVASTPSVQDCQPAVLHQLLELSHRYACQVLSDAQVYAEHAGRSTGKGESSSLNLDPADVTLAVQARVGWEFGGRIPKEYLLNLATQTNATPLPAVQEVFGVRLPPPSDCLAGIDFDLVPNKPPPGVTLYDEEVEQIEESETEDEEEEEDDEEDMEPAAISTAGGQADEDQIMQDTPFPISAIHVPEPAAPEEGSDDDDGLFTGGGDDEDEDSDTMEQVPTETNVNGAKRKLVEEDDYD</sequence>
<dbReference type="InterPro" id="IPR051431">
    <property type="entry name" value="TFIID_subunit_9"/>
</dbReference>
<evidence type="ECO:0000256" key="5">
    <source>
        <dbReference type="ARBA" id="ARBA00023242"/>
    </source>
</evidence>
<dbReference type="CDD" id="cd07979">
    <property type="entry name" value="HFD_TAF9"/>
    <property type="match status" value="1"/>
</dbReference>
<dbReference type="PANTHER" id="PTHR48068">
    <property type="entry name" value="TAF9 RNA POLYMERASE II, TATA BOX-BINDING PROTEIN (TBP)-ASSOCIATED FACTOR"/>
    <property type="match status" value="1"/>
</dbReference>
<dbReference type="Pfam" id="PF02291">
    <property type="entry name" value="TFIID-31kDa"/>
    <property type="match status" value="1"/>
</dbReference>
<feature type="compositionally biased region" description="Polar residues" evidence="6">
    <location>
        <begin position="234"/>
        <end position="244"/>
    </location>
</feature>
<proteinExistence type="inferred from homology"/>
<dbReference type="Proteomes" id="UP000305067">
    <property type="component" value="Unassembled WGS sequence"/>
</dbReference>
<dbReference type="GO" id="GO:0046982">
    <property type="term" value="F:protein heterodimerization activity"/>
    <property type="evidence" value="ECO:0007669"/>
    <property type="project" value="InterPro"/>
</dbReference>
<feature type="region of interest" description="Disordered" evidence="6">
    <location>
        <begin position="152"/>
        <end position="257"/>
    </location>
</feature>
<evidence type="ECO:0000256" key="4">
    <source>
        <dbReference type="ARBA" id="ARBA00023163"/>
    </source>
</evidence>
<dbReference type="GO" id="GO:0051123">
    <property type="term" value="P:RNA polymerase II preinitiation complex assembly"/>
    <property type="evidence" value="ECO:0007669"/>
    <property type="project" value="TreeGrafter"/>
</dbReference>
<evidence type="ECO:0000256" key="6">
    <source>
        <dbReference type="SAM" id="MobiDB-lite"/>
    </source>
</evidence>
<keyword evidence="8" id="KW-1185">Reference proteome</keyword>
<dbReference type="InterPro" id="IPR009072">
    <property type="entry name" value="Histone-fold"/>
</dbReference>